<keyword evidence="7" id="KW-0813">Transport</keyword>
<organism evidence="9">
    <name type="scientific">Telmatobacter sp. DSM 110680</name>
    <dbReference type="NCBI Taxonomy" id="3036704"/>
    <lineage>
        <taxon>Bacteria</taxon>
        <taxon>Pseudomonadati</taxon>
        <taxon>Acidobacteriota</taxon>
        <taxon>Terriglobia</taxon>
        <taxon>Terriglobales</taxon>
        <taxon>Acidobacteriaceae</taxon>
        <taxon>Telmatobacter</taxon>
    </lineage>
</organism>
<dbReference type="GO" id="GO:0015031">
    <property type="term" value="P:protein transport"/>
    <property type="evidence" value="ECO:0007669"/>
    <property type="project" value="UniProtKB-KW"/>
</dbReference>
<evidence type="ECO:0000256" key="6">
    <source>
        <dbReference type="ARBA" id="ARBA00023136"/>
    </source>
</evidence>
<sequence>MTANNGDIRGLASEINVTPMIDVLLVLLIIFMVIVPAVPRGEAARVPHSGLIGGPTPESVVLEVLRGDDDAIKFRINQQPVAQGELQSRLSAIYANRAQRVLFVKGDDQLSFTQIAEVIDIGHAAGVDQIGLMTPKVLTGQ</sequence>
<dbReference type="EMBL" id="CP121196">
    <property type="protein sequence ID" value="XBH19762.1"/>
    <property type="molecule type" value="Genomic_DNA"/>
</dbReference>
<dbReference type="Pfam" id="PF02472">
    <property type="entry name" value="ExbD"/>
    <property type="match status" value="1"/>
</dbReference>
<dbReference type="RefSeq" id="WP_348264983.1">
    <property type="nucleotide sequence ID" value="NZ_CP121196.1"/>
</dbReference>
<comment type="subcellular location">
    <subcellularLocation>
        <location evidence="1">Cell membrane</location>
        <topology evidence="1">Single-pass membrane protein</topology>
    </subcellularLocation>
    <subcellularLocation>
        <location evidence="7">Cell membrane</location>
        <topology evidence="7">Single-pass type II membrane protein</topology>
    </subcellularLocation>
</comment>
<evidence type="ECO:0000313" key="9">
    <source>
        <dbReference type="EMBL" id="XBH19762.1"/>
    </source>
</evidence>
<evidence type="ECO:0000256" key="5">
    <source>
        <dbReference type="ARBA" id="ARBA00022989"/>
    </source>
</evidence>
<dbReference type="GO" id="GO:0005886">
    <property type="term" value="C:plasma membrane"/>
    <property type="evidence" value="ECO:0007669"/>
    <property type="project" value="UniProtKB-SubCell"/>
</dbReference>
<keyword evidence="3" id="KW-1003">Cell membrane</keyword>
<protein>
    <submittedName>
        <fullName evidence="9">Biopolymer transporter ExbD</fullName>
    </submittedName>
</protein>
<dbReference type="PANTHER" id="PTHR30558:SF7">
    <property type="entry name" value="TOL-PAL SYSTEM PROTEIN TOLR"/>
    <property type="match status" value="1"/>
</dbReference>
<feature type="transmembrane region" description="Helical" evidence="8">
    <location>
        <begin position="20"/>
        <end position="38"/>
    </location>
</feature>
<evidence type="ECO:0000256" key="8">
    <source>
        <dbReference type="SAM" id="Phobius"/>
    </source>
</evidence>
<keyword evidence="4 7" id="KW-0812">Transmembrane</keyword>
<evidence type="ECO:0000256" key="2">
    <source>
        <dbReference type="ARBA" id="ARBA00005811"/>
    </source>
</evidence>
<name>A0AAU7DNP8_9BACT</name>
<evidence type="ECO:0000256" key="1">
    <source>
        <dbReference type="ARBA" id="ARBA00004162"/>
    </source>
</evidence>
<dbReference type="AlphaFoldDB" id="A0AAU7DNP8"/>
<dbReference type="GO" id="GO:0022857">
    <property type="term" value="F:transmembrane transporter activity"/>
    <property type="evidence" value="ECO:0007669"/>
    <property type="project" value="InterPro"/>
</dbReference>
<dbReference type="PANTHER" id="PTHR30558">
    <property type="entry name" value="EXBD MEMBRANE COMPONENT OF PMF-DRIVEN MACROMOLECULE IMPORT SYSTEM"/>
    <property type="match status" value="1"/>
</dbReference>
<keyword evidence="7" id="KW-0653">Protein transport</keyword>
<keyword evidence="6 8" id="KW-0472">Membrane</keyword>
<evidence type="ECO:0000256" key="3">
    <source>
        <dbReference type="ARBA" id="ARBA00022475"/>
    </source>
</evidence>
<evidence type="ECO:0000256" key="4">
    <source>
        <dbReference type="ARBA" id="ARBA00022692"/>
    </source>
</evidence>
<proteinExistence type="inferred from homology"/>
<dbReference type="Gene3D" id="3.30.420.270">
    <property type="match status" value="1"/>
</dbReference>
<comment type="similarity">
    <text evidence="2 7">Belongs to the ExbD/TolR family.</text>
</comment>
<reference evidence="9" key="1">
    <citation type="submission" date="2023-03" db="EMBL/GenBank/DDBJ databases">
        <title>Edaphobacter sp.</title>
        <authorList>
            <person name="Huber K.J."/>
            <person name="Papendorf J."/>
            <person name="Pilke C."/>
            <person name="Bunk B."/>
            <person name="Sproeer C."/>
            <person name="Pester M."/>
        </authorList>
    </citation>
    <scope>NUCLEOTIDE SEQUENCE</scope>
    <source>
        <strain evidence="9">DSM 110680</strain>
    </source>
</reference>
<accession>A0AAU7DNP8</accession>
<dbReference type="InterPro" id="IPR003400">
    <property type="entry name" value="ExbD"/>
</dbReference>
<gene>
    <name evidence="9" type="ORF">P8935_10695</name>
</gene>
<keyword evidence="5 8" id="KW-1133">Transmembrane helix</keyword>
<evidence type="ECO:0000256" key="7">
    <source>
        <dbReference type="RuleBase" id="RU003879"/>
    </source>
</evidence>